<name>A0A8K1FYI0_9PASS</name>
<sequence>MAALLDLTERQVKVWFQNRRMKHKRQTRPREPPEGEIPPRGERTDPPGLGTDPRVGSGEGCESPLQLPELGLGSECPQGEFSPSLGSPLSFPEEEQLELFSSALCAIDLQHMGF</sequence>
<feature type="compositionally biased region" description="Basic and acidic residues" evidence="6">
    <location>
        <begin position="28"/>
        <end position="45"/>
    </location>
</feature>
<dbReference type="EMBL" id="SWJQ01001314">
    <property type="protein sequence ID" value="TRZ08560.1"/>
    <property type="molecule type" value="Genomic_DNA"/>
</dbReference>
<evidence type="ECO:0000313" key="8">
    <source>
        <dbReference type="EMBL" id="TRZ04808.1"/>
    </source>
</evidence>
<dbReference type="Pfam" id="PF00046">
    <property type="entry name" value="Homeodomain"/>
    <property type="match status" value="1"/>
</dbReference>
<dbReference type="PROSITE" id="PS00027">
    <property type="entry name" value="HOMEOBOX_1"/>
    <property type="match status" value="1"/>
</dbReference>
<dbReference type="Gene3D" id="1.10.10.60">
    <property type="entry name" value="Homeodomain-like"/>
    <property type="match status" value="1"/>
</dbReference>
<feature type="region of interest" description="Disordered" evidence="6">
    <location>
        <begin position="16"/>
        <end position="90"/>
    </location>
</feature>
<dbReference type="OrthoDB" id="6159439at2759"/>
<evidence type="ECO:0000256" key="2">
    <source>
        <dbReference type="ARBA" id="ARBA00023155"/>
    </source>
</evidence>
<evidence type="ECO:0000313" key="10">
    <source>
        <dbReference type="Proteomes" id="UP000796761"/>
    </source>
</evidence>
<keyword evidence="3 4" id="KW-0539">Nucleus</keyword>
<dbReference type="InterPro" id="IPR017970">
    <property type="entry name" value="Homeobox_CS"/>
</dbReference>
<feature type="domain" description="Homeobox" evidence="7">
    <location>
        <begin position="1"/>
        <end position="26"/>
    </location>
</feature>
<evidence type="ECO:0000256" key="6">
    <source>
        <dbReference type="SAM" id="MobiDB-lite"/>
    </source>
</evidence>
<dbReference type="AlphaFoldDB" id="A0A8K1FYI0"/>
<dbReference type="PANTHER" id="PTHR45664">
    <property type="entry name" value="PROTEIN ZERKNUELLT 1-RELATED"/>
    <property type="match status" value="1"/>
</dbReference>
<dbReference type="InterPro" id="IPR009057">
    <property type="entry name" value="Homeodomain-like_sf"/>
</dbReference>
<dbReference type="GO" id="GO:0005634">
    <property type="term" value="C:nucleus"/>
    <property type="evidence" value="ECO:0007669"/>
    <property type="project" value="UniProtKB-SubCell"/>
</dbReference>
<keyword evidence="10" id="KW-1185">Reference proteome</keyword>
<protein>
    <recommendedName>
        <fullName evidence="7">Homeobox domain-containing protein</fullName>
    </recommendedName>
</protein>
<dbReference type="CDD" id="cd00086">
    <property type="entry name" value="homeodomain"/>
    <property type="match status" value="1"/>
</dbReference>
<dbReference type="EMBL" id="SWJQ01010936">
    <property type="protein sequence ID" value="TRZ04808.1"/>
    <property type="molecule type" value="Genomic_DNA"/>
</dbReference>
<evidence type="ECO:0000256" key="4">
    <source>
        <dbReference type="PROSITE-ProRule" id="PRU00108"/>
    </source>
</evidence>
<evidence type="ECO:0000256" key="3">
    <source>
        <dbReference type="ARBA" id="ARBA00023242"/>
    </source>
</evidence>
<evidence type="ECO:0000256" key="5">
    <source>
        <dbReference type="RuleBase" id="RU000682"/>
    </source>
</evidence>
<feature type="DNA-binding region" description="Homeobox" evidence="4">
    <location>
        <begin position="3"/>
        <end position="27"/>
    </location>
</feature>
<dbReference type="GO" id="GO:0000981">
    <property type="term" value="F:DNA-binding transcription factor activity, RNA polymerase II-specific"/>
    <property type="evidence" value="ECO:0007669"/>
    <property type="project" value="InterPro"/>
</dbReference>
<comment type="caution">
    <text evidence="9">The sequence shown here is derived from an EMBL/GenBank/DDBJ whole genome shotgun (WGS) entry which is preliminary data.</text>
</comment>
<keyword evidence="2 4" id="KW-0371">Homeobox</keyword>
<proteinExistence type="predicted"/>
<dbReference type="PANTHER" id="PTHR45664:SF7">
    <property type="entry name" value="HOMEOBOX PROTEIN HOX-B2"/>
    <property type="match status" value="1"/>
</dbReference>
<reference evidence="9" key="1">
    <citation type="submission" date="2019-04" db="EMBL/GenBank/DDBJ databases">
        <title>Genome assembly of Zosterops borbonicus 15179.</title>
        <authorList>
            <person name="Leroy T."/>
            <person name="Anselmetti Y."/>
            <person name="Tilak M.-K."/>
            <person name="Nabholz B."/>
        </authorList>
    </citation>
    <scope>NUCLEOTIDE SEQUENCE</scope>
    <source>
        <strain evidence="9">HGM_15179</strain>
        <tissue evidence="9">Muscle</tissue>
    </source>
</reference>
<dbReference type="GO" id="GO:0000978">
    <property type="term" value="F:RNA polymerase II cis-regulatory region sequence-specific DNA binding"/>
    <property type="evidence" value="ECO:0007669"/>
    <property type="project" value="TreeGrafter"/>
</dbReference>
<gene>
    <name evidence="9" type="ORF">HGM15179_018549</name>
    <name evidence="8" type="ORF">HGM15179_022299</name>
</gene>
<evidence type="ECO:0000256" key="1">
    <source>
        <dbReference type="ARBA" id="ARBA00023125"/>
    </source>
</evidence>
<dbReference type="SUPFAM" id="SSF46689">
    <property type="entry name" value="Homeodomain-like"/>
    <property type="match status" value="1"/>
</dbReference>
<feature type="compositionally biased region" description="Low complexity" evidence="6">
    <location>
        <begin position="79"/>
        <end position="90"/>
    </location>
</feature>
<dbReference type="Proteomes" id="UP000796761">
    <property type="component" value="Unassembled WGS sequence"/>
</dbReference>
<dbReference type="PROSITE" id="PS50071">
    <property type="entry name" value="HOMEOBOX_2"/>
    <property type="match status" value="1"/>
</dbReference>
<dbReference type="InterPro" id="IPR001356">
    <property type="entry name" value="HD"/>
</dbReference>
<evidence type="ECO:0000259" key="7">
    <source>
        <dbReference type="PROSITE" id="PS50071"/>
    </source>
</evidence>
<keyword evidence="1 4" id="KW-0238">DNA-binding</keyword>
<comment type="subcellular location">
    <subcellularLocation>
        <location evidence="4 5">Nucleus</location>
    </subcellularLocation>
</comment>
<accession>A0A8K1FYI0</accession>
<evidence type="ECO:0000313" key="9">
    <source>
        <dbReference type="EMBL" id="TRZ08560.1"/>
    </source>
</evidence>
<organism evidence="9 10">
    <name type="scientific">Zosterops borbonicus</name>
    <dbReference type="NCBI Taxonomy" id="364589"/>
    <lineage>
        <taxon>Eukaryota</taxon>
        <taxon>Metazoa</taxon>
        <taxon>Chordata</taxon>
        <taxon>Craniata</taxon>
        <taxon>Vertebrata</taxon>
        <taxon>Euteleostomi</taxon>
        <taxon>Archelosauria</taxon>
        <taxon>Archosauria</taxon>
        <taxon>Dinosauria</taxon>
        <taxon>Saurischia</taxon>
        <taxon>Theropoda</taxon>
        <taxon>Coelurosauria</taxon>
        <taxon>Aves</taxon>
        <taxon>Neognathae</taxon>
        <taxon>Neoaves</taxon>
        <taxon>Telluraves</taxon>
        <taxon>Australaves</taxon>
        <taxon>Passeriformes</taxon>
        <taxon>Sylvioidea</taxon>
        <taxon>Zosteropidae</taxon>
        <taxon>Zosterops</taxon>
    </lineage>
</organism>